<dbReference type="PANTHER" id="PTHR48081">
    <property type="entry name" value="AB HYDROLASE SUPERFAMILY PROTEIN C4A8.06C"/>
    <property type="match status" value="1"/>
</dbReference>
<name>A0ABT6CCF1_9MICO</name>
<dbReference type="EMBL" id="JAROAV010000052">
    <property type="protein sequence ID" value="MDF8266188.1"/>
    <property type="molecule type" value="Genomic_DNA"/>
</dbReference>
<comment type="caution">
    <text evidence="3">The sequence shown here is derived from an EMBL/GenBank/DDBJ whole genome shotgun (WGS) entry which is preliminary data.</text>
</comment>
<evidence type="ECO:0000256" key="1">
    <source>
        <dbReference type="ARBA" id="ARBA00022801"/>
    </source>
</evidence>
<dbReference type="InterPro" id="IPR029058">
    <property type="entry name" value="AB_hydrolase_fold"/>
</dbReference>
<accession>A0ABT6CCF1</accession>
<reference evidence="3 4" key="1">
    <citation type="submission" date="2023-03" db="EMBL/GenBank/DDBJ databases">
        <title>YIM 133296 draft genome.</title>
        <authorList>
            <person name="Xiong L."/>
        </authorList>
    </citation>
    <scope>NUCLEOTIDE SEQUENCE [LARGE SCALE GENOMIC DNA]</scope>
    <source>
        <strain evidence="3 4">YIM 133296</strain>
    </source>
</reference>
<evidence type="ECO:0000313" key="4">
    <source>
        <dbReference type="Proteomes" id="UP001528912"/>
    </source>
</evidence>
<feature type="domain" description="Alpha/beta hydrolase fold-3" evidence="2">
    <location>
        <begin position="85"/>
        <end position="290"/>
    </location>
</feature>
<dbReference type="RefSeq" id="WP_277193407.1">
    <property type="nucleotide sequence ID" value="NZ_JAROAV010000052.1"/>
</dbReference>
<protein>
    <submittedName>
        <fullName evidence="3">Alpha/beta hydrolase</fullName>
    </submittedName>
</protein>
<sequence length="321" mass="34363">MPWRTRLFAAIYDRTLAGEVGTMTTEQIVADRRRTLPARPPVSWVTGAARRHVTVTAVTCRARDRHEIPVQVLRPGGAGTDAPVVVYYHGGGWTLSNPGNYLALTSWLADELAAVVVAPDYRKAPQHPAPVAAQDAYDVLRWVHDEPDAIGGHGGRVAVAGDSAGGNLSAVVSILARDEGGPTPVGQALIYPATDLTRSHPSSRWRDEAILTGPRMDAFVSHYLSGGVSPRDPVVSPQFAASHRDLPPALVQTAECDPLRDEGDHYADLLRAAGNDVRHTCYVGMPHGFMSFPGVTPVGRQARAELLQSLSAWLEAPATTA</sequence>
<dbReference type="PANTHER" id="PTHR48081:SF8">
    <property type="entry name" value="ALPHA_BETA HYDROLASE FOLD-3 DOMAIN-CONTAINING PROTEIN-RELATED"/>
    <property type="match status" value="1"/>
</dbReference>
<proteinExistence type="predicted"/>
<dbReference type="GO" id="GO:0016787">
    <property type="term" value="F:hydrolase activity"/>
    <property type="evidence" value="ECO:0007669"/>
    <property type="project" value="UniProtKB-KW"/>
</dbReference>
<dbReference type="Proteomes" id="UP001528912">
    <property type="component" value="Unassembled WGS sequence"/>
</dbReference>
<keyword evidence="1 3" id="KW-0378">Hydrolase</keyword>
<evidence type="ECO:0000313" key="3">
    <source>
        <dbReference type="EMBL" id="MDF8266188.1"/>
    </source>
</evidence>
<dbReference type="InterPro" id="IPR050300">
    <property type="entry name" value="GDXG_lipolytic_enzyme"/>
</dbReference>
<organism evidence="3 4">
    <name type="scientific">Luteipulveratus flavus</name>
    <dbReference type="NCBI Taxonomy" id="3031728"/>
    <lineage>
        <taxon>Bacteria</taxon>
        <taxon>Bacillati</taxon>
        <taxon>Actinomycetota</taxon>
        <taxon>Actinomycetes</taxon>
        <taxon>Micrococcales</taxon>
        <taxon>Dermacoccaceae</taxon>
        <taxon>Luteipulveratus</taxon>
    </lineage>
</organism>
<dbReference type="SUPFAM" id="SSF53474">
    <property type="entry name" value="alpha/beta-Hydrolases"/>
    <property type="match status" value="1"/>
</dbReference>
<dbReference type="Pfam" id="PF07859">
    <property type="entry name" value="Abhydrolase_3"/>
    <property type="match status" value="1"/>
</dbReference>
<gene>
    <name evidence="3" type="ORF">P4R38_18205</name>
</gene>
<keyword evidence="4" id="KW-1185">Reference proteome</keyword>
<evidence type="ECO:0000259" key="2">
    <source>
        <dbReference type="Pfam" id="PF07859"/>
    </source>
</evidence>
<dbReference type="Gene3D" id="3.40.50.1820">
    <property type="entry name" value="alpha/beta hydrolase"/>
    <property type="match status" value="1"/>
</dbReference>
<dbReference type="InterPro" id="IPR013094">
    <property type="entry name" value="AB_hydrolase_3"/>
</dbReference>